<proteinExistence type="predicted"/>
<dbReference type="EMBL" id="FR824262">
    <property type="protein sequence ID" value="CCA23998.1"/>
    <property type="molecule type" value="Genomic_DNA"/>
</dbReference>
<reference evidence="1" key="1">
    <citation type="journal article" date="2011" name="PLoS Biol.">
        <title>Gene gain and loss during evolution of obligate parasitism in the white rust pathogen of Arabidopsis thaliana.</title>
        <authorList>
            <person name="Kemen E."/>
            <person name="Gardiner A."/>
            <person name="Schultz-Larsen T."/>
            <person name="Kemen A.C."/>
            <person name="Balmuth A.L."/>
            <person name="Robert-Seilaniantz A."/>
            <person name="Bailey K."/>
            <person name="Holub E."/>
            <person name="Studholme D.J."/>
            <person name="Maclean D."/>
            <person name="Jones J.D."/>
        </authorList>
    </citation>
    <scope>NUCLEOTIDE SEQUENCE</scope>
</reference>
<organism evidence="1">
    <name type="scientific">Albugo laibachii Nc14</name>
    <dbReference type="NCBI Taxonomy" id="890382"/>
    <lineage>
        <taxon>Eukaryota</taxon>
        <taxon>Sar</taxon>
        <taxon>Stramenopiles</taxon>
        <taxon>Oomycota</taxon>
        <taxon>Peronosporomycetes</taxon>
        <taxon>Albuginales</taxon>
        <taxon>Albuginaceae</taxon>
        <taxon>Albugo</taxon>
    </lineage>
</organism>
<reference evidence="1" key="2">
    <citation type="submission" date="2011-02" db="EMBL/GenBank/DDBJ databases">
        <authorList>
            <person name="MacLean D."/>
        </authorList>
    </citation>
    <scope>NUCLEOTIDE SEQUENCE</scope>
</reference>
<sequence>MNHSILSESSAYLYPFSSSEKAFEFNQGIDHMPPTQNISAYSILPTSPYFQRLSDYSLPFSLETDSFGVEDLFPSDLTQYVMSDAYSCGERHTTTSYTQNPSQLESQPTTIRCAQKKITHSSSACAPEPSSIDTQPHIRYSGCKRGRPLLYVTASSKRERHNENERQRKQIGEMRETLRLLQEKRNKLLSIQCTKRSNQNVSYRYLWEQYSLLMKKTDLLKEEQFQLGFAVWESRARLIISMSSSKTRSR</sequence>
<evidence type="ECO:0000313" key="1">
    <source>
        <dbReference type="EMBL" id="CCA23998.1"/>
    </source>
</evidence>
<accession>F0WRN4</accession>
<dbReference type="AlphaFoldDB" id="F0WRN4"/>
<gene>
    <name evidence="1" type="primary">AlNc14C217G9032</name>
    <name evidence="1" type="ORF">ALNC14_101420</name>
</gene>
<protein>
    <submittedName>
        <fullName evidence="1">AlNc14C217G9032 protein</fullName>
    </submittedName>
</protein>
<name>F0WRN4_9STRA</name>
<dbReference type="HOGENOM" id="CLU_1112991_0_0_1"/>